<dbReference type="GO" id="GO:0000978">
    <property type="term" value="F:RNA polymerase II cis-regulatory region sequence-specific DNA binding"/>
    <property type="evidence" value="ECO:0007669"/>
    <property type="project" value="TreeGrafter"/>
</dbReference>
<dbReference type="InterPro" id="IPR051000">
    <property type="entry name" value="Homeobox_DNA-bind_prot"/>
</dbReference>
<evidence type="ECO:0000313" key="8">
    <source>
        <dbReference type="EMBL" id="EMG47374.1"/>
    </source>
</evidence>
<organism evidence="8 9">
    <name type="scientific">Candida maltosa (strain Xu316)</name>
    <name type="common">Yeast</name>
    <dbReference type="NCBI Taxonomy" id="1245528"/>
    <lineage>
        <taxon>Eukaryota</taxon>
        <taxon>Fungi</taxon>
        <taxon>Dikarya</taxon>
        <taxon>Ascomycota</taxon>
        <taxon>Saccharomycotina</taxon>
        <taxon>Pichiomycetes</taxon>
        <taxon>Debaryomycetaceae</taxon>
        <taxon>Candida/Lodderomyces clade</taxon>
        <taxon>Candida</taxon>
    </lineage>
</organism>
<evidence type="ECO:0000256" key="2">
    <source>
        <dbReference type="ARBA" id="ARBA00023155"/>
    </source>
</evidence>
<feature type="region of interest" description="Disordered" evidence="6">
    <location>
        <begin position="143"/>
        <end position="165"/>
    </location>
</feature>
<dbReference type="Proteomes" id="UP000011777">
    <property type="component" value="Unassembled WGS sequence"/>
</dbReference>
<comment type="caution">
    <text evidence="8">The sequence shown here is derived from an EMBL/GenBank/DDBJ whole genome shotgun (WGS) entry which is preliminary data.</text>
</comment>
<proteinExistence type="predicted"/>
<feature type="domain" description="Homeobox" evidence="7">
    <location>
        <begin position="158"/>
        <end position="218"/>
    </location>
</feature>
<dbReference type="EMBL" id="AOGT01001602">
    <property type="protein sequence ID" value="EMG47374.1"/>
    <property type="molecule type" value="Genomic_DNA"/>
</dbReference>
<dbReference type="OMA" id="KQSNHEK"/>
<keyword evidence="2 4" id="KW-0371">Homeobox</keyword>
<sequence>MMMHLQTPMKKSSLPPITPKSLPPLSSILQTAPSNYCNNHPLINPNTHISKSSNYHLPPIDTLNHPSTSTTASSSPVNSYIPSPPSSTNLKRSYEESTITTSHGAPDVSILELRKASKSISSSSTSSLVSIGSDKSYAFISHSPSTFPSQEPSIDNAPLARRKRRRTSPTELNILNQEFMLGSTPNKERRLQIAEKVSMTEKAVQIWFQNKRQSIRKQSNSEKEITVLPPTPLPHQQLPLQSSNNNNIPQIISSTPKKPIINKSLSFSMDSSTPLKPTPLPHPRSYSIPVFKNMSTPLTTTKMKGDLRSPTLHYDESSIIDDSMVMKNRLVQTNKKQPQSLNGENASTMTFKLMPNKITITQKLQQEVEARKPLGDITNVTLPPIQR</sequence>
<dbReference type="eggNOG" id="KOG0490">
    <property type="taxonomic scope" value="Eukaryota"/>
</dbReference>
<dbReference type="InterPro" id="IPR017970">
    <property type="entry name" value="Homeobox_CS"/>
</dbReference>
<dbReference type="HOGENOM" id="CLU_060130_0_0_1"/>
<keyword evidence="9" id="KW-1185">Reference proteome</keyword>
<evidence type="ECO:0000256" key="1">
    <source>
        <dbReference type="ARBA" id="ARBA00023125"/>
    </source>
</evidence>
<gene>
    <name evidence="8" type="ORF">G210_2310</name>
</gene>
<comment type="subcellular location">
    <subcellularLocation>
        <location evidence="4 5">Nucleus</location>
    </subcellularLocation>
</comment>
<evidence type="ECO:0000256" key="3">
    <source>
        <dbReference type="ARBA" id="ARBA00023242"/>
    </source>
</evidence>
<dbReference type="PROSITE" id="PS50071">
    <property type="entry name" value="HOMEOBOX_2"/>
    <property type="match status" value="1"/>
</dbReference>
<feature type="region of interest" description="Disordered" evidence="6">
    <location>
        <begin position="49"/>
        <end position="102"/>
    </location>
</feature>
<keyword evidence="1 4" id="KW-0238">DNA-binding</keyword>
<name>M3JY69_CANMX</name>
<evidence type="ECO:0000313" key="9">
    <source>
        <dbReference type="Proteomes" id="UP000011777"/>
    </source>
</evidence>
<protein>
    <recommendedName>
        <fullName evidence="7">Homeobox domain-containing protein</fullName>
    </recommendedName>
</protein>
<evidence type="ECO:0000256" key="6">
    <source>
        <dbReference type="SAM" id="MobiDB-lite"/>
    </source>
</evidence>
<dbReference type="GO" id="GO:0000981">
    <property type="term" value="F:DNA-binding transcription factor activity, RNA polymerase II-specific"/>
    <property type="evidence" value="ECO:0007669"/>
    <property type="project" value="InterPro"/>
</dbReference>
<dbReference type="PANTHER" id="PTHR24324">
    <property type="entry name" value="HOMEOBOX PROTEIN HHEX"/>
    <property type="match status" value="1"/>
</dbReference>
<dbReference type="Gene3D" id="1.10.10.60">
    <property type="entry name" value="Homeodomain-like"/>
    <property type="match status" value="1"/>
</dbReference>
<dbReference type="AlphaFoldDB" id="M3JY69"/>
<dbReference type="STRING" id="1245528.M3JY69"/>
<feature type="compositionally biased region" description="Polar residues" evidence="6">
    <location>
        <begin position="143"/>
        <end position="153"/>
    </location>
</feature>
<feature type="DNA-binding region" description="Homeobox" evidence="4">
    <location>
        <begin position="160"/>
        <end position="219"/>
    </location>
</feature>
<evidence type="ECO:0000256" key="5">
    <source>
        <dbReference type="RuleBase" id="RU000682"/>
    </source>
</evidence>
<dbReference type="CDD" id="cd00086">
    <property type="entry name" value="homeodomain"/>
    <property type="match status" value="1"/>
</dbReference>
<dbReference type="OrthoDB" id="6159439at2759"/>
<evidence type="ECO:0000259" key="7">
    <source>
        <dbReference type="PROSITE" id="PS50071"/>
    </source>
</evidence>
<accession>M3JY69</accession>
<reference evidence="8 9" key="1">
    <citation type="submission" date="2013-02" db="EMBL/GenBank/DDBJ databases">
        <title>Genome sequence of Candida maltosa Xu316, a potential industrial strain for xylitol and ethanol production.</title>
        <authorList>
            <person name="Yu J."/>
            <person name="Wang Q."/>
            <person name="Geng X."/>
            <person name="Bao W."/>
            <person name="He P."/>
            <person name="Cai J."/>
        </authorList>
    </citation>
    <scope>NUCLEOTIDE SEQUENCE [LARGE SCALE GENOMIC DNA]</scope>
    <source>
        <strain evidence="9">Xu316</strain>
    </source>
</reference>
<dbReference type="Pfam" id="PF00046">
    <property type="entry name" value="Homeodomain"/>
    <property type="match status" value="1"/>
</dbReference>
<dbReference type="GO" id="GO:0005634">
    <property type="term" value="C:nucleus"/>
    <property type="evidence" value="ECO:0007669"/>
    <property type="project" value="UniProtKB-SubCell"/>
</dbReference>
<dbReference type="PROSITE" id="PS00027">
    <property type="entry name" value="HOMEOBOX_1"/>
    <property type="match status" value="1"/>
</dbReference>
<dbReference type="InterPro" id="IPR001356">
    <property type="entry name" value="HD"/>
</dbReference>
<dbReference type="SMART" id="SM00389">
    <property type="entry name" value="HOX"/>
    <property type="match status" value="1"/>
</dbReference>
<keyword evidence="3 4" id="KW-0539">Nucleus</keyword>
<dbReference type="GO" id="GO:0030154">
    <property type="term" value="P:cell differentiation"/>
    <property type="evidence" value="ECO:0007669"/>
    <property type="project" value="TreeGrafter"/>
</dbReference>
<feature type="compositionally biased region" description="Polar residues" evidence="6">
    <location>
        <begin position="76"/>
        <end position="102"/>
    </location>
</feature>
<evidence type="ECO:0000256" key="4">
    <source>
        <dbReference type="PROSITE-ProRule" id="PRU00108"/>
    </source>
</evidence>
<dbReference type="InterPro" id="IPR009057">
    <property type="entry name" value="Homeodomain-like_sf"/>
</dbReference>
<dbReference type="PANTHER" id="PTHR24324:SF9">
    <property type="entry name" value="HOMEOBOX DOMAIN-CONTAINING PROTEIN"/>
    <property type="match status" value="1"/>
</dbReference>
<dbReference type="SUPFAM" id="SSF46689">
    <property type="entry name" value="Homeodomain-like"/>
    <property type="match status" value="1"/>
</dbReference>